<evidence type="ECO:0000256" key="1">
    <source>
        <dbReference type="ARBA" id="ARBA00023125"/>
    </source>
</evidence>
<gene>
    <name evidence="4" type="ORF">AWT83_10285</name>
    <name evidence="5" type="ORF">B1P95_12450</name>
    <name evidence="6" type="ORF">DTPHA_602583</name>
</gene>
<feature type="coiled-coil region" evidence="2">
    <location>
        <begin position="88"/>
        <end position="115"/>
    </location>
</feature>
<dbReference type="InterPro" id="IPR009061">
    <property type="entry name" value="DNA-bd_dom_put_sf"/>
</dbReference>
<dbReference type="PATRIC" id="fig|1352.1358.peg.1348"/>
<evidence type="ECO:0000313" key="9">
    <source>
        <dbReference type="Proteomes" id="UP000191171"/>
    </source>
</evidence>
<evidence type="ECO:0000259" key="3">
    <source>
        <dbReference type="PROSITE" id="PS50937"/>
    </source>
</evidence>
<dbReference type="Proteomes" id="UP000191171">
    <property type="component" value="Unassembled WGS sequence"/>
</dbReference>
<dbReference type="GO" id="GO:0003677">
    <property type="term" value="F:DNA binding"/>
    <property type="evidence" value="ECO:0007669"/>
    <property type="project" value="UniProtKB-KW"/>
</dbReference>
<comment type="caution">
    <text evidence="4">The sequence shown here is derived from an EMBL/GenBank/DDBJ whole genome shotgun (WGS) entry which is preliminary data.</text>
</comment>
<dbReference type="RefSeq" id="WP_002288986.1">
    <property type="nucleotide sequence ID" value="NZ_AP026566.1"/>
</dbReference>
<protein>
    <submittedName>
        <fullName evidence="4 5">Transcriptional regulator</fullName>
    </submittedName>
</protein>
<dbReference type="PANTHER" id="PTHR30204">
    <property type="entry name" value="REDOX-CYCLING DRUG-SENSING TRANSCRIPTIONAL ACTIVATOR SOXR"/>
    <property type="match status" value="1"/>
</dbReference>
<name>A0A132P932_ENTFC</name>
<dbReference type="PRINTS" id="PR00040">
    <property type="entry name" value="HTHMERR"/>
</dbReference>
<proteinExistence type="predicted"/>
<keyword evidence="2" id="KW-0175">Coiled coil</keyword>
<dbReference type="GO" id="GO:0003700">
    <property type="term" value="F:DNA-binding transcription factor activity"/>
    <property type="evidence" value="ECO:0007669"/>
    <property type="project" value="InterPro"/>
</dbReference>
<dbReference type="OMA" id="TEEDCRW"/>
<evidence type="ECO:0000313" key="6">
    <source>
        <dbReference type="EMBL" id="SAM52582.1"/>
    </source>
</evidence>
<sequence length="125" mass="14636">MNIKQVSEEKGISADTLRYYERIGLIPPVNRTKGGIRDYTEEDLKWVDFTICMRNAGLSIESLIEYIRLSSEGEATVFERRKLLIEESELLTKEIAEMQECLERLQGKIKKYDRVLSRNKMECIK</sequence>
<evidence type="ECO:0000313" key="5">
    <source>
        <dbReference type="EMBL" id="OOL80158.1"/>
    </source>
</evidence>
<dbReference type="EMBL" id="LRHK01000001">
    <property type="protein sequence ID" value="KWX18836.1"/>
    <property type="molecule type" value="Genomic_DNA"/>
</dbReference>
<dbReference type="EMBL" id="FKLM01000067">
    <property type="protein sequence ID" value="SAM52582.1"/>
    <property type="molecule type" value="Genomic_DNA"/>
</dbReference>
<dbReference type="CDD" id="cd01109">
    <property type="entry name" value="HTH_YyaN"/>
    <property type="match status" value="1"/>
</dbReference>
<dbReference type="Proteomes" id="UP000183509">
    <property type="component" value="Unassembled WGS sequence"/>
</dbReference>
<dbReference type="InterPro" id="IPR047057">
    <property type="entry name" value="MerR_fam"/>
</dbReference>
<dbReference type="Pfam" id="PF13411">
    <property type="entry name" value="MerR_1"/>
    <property type="match status" value="1"/>
</dbReference>
<dbReference type="EMBL" id="MVGJ01000082">
    <property type="protein sequence ID" value="OOL80158.1"/>
    <property type="molecule type" value="Genomic_DNA"/>
</dbReference>
<reference evidence="5 9" key="3">
    <citation type="submission" date="2017-02" db="EMBL/GenBank/DDBJ databases">
        <title>Clonality and virulence of isolates of VRE in Hematopoietic Stem Cell Transplanted (HSCT) patients.</title>
        <authorList>
            <person name="Marchi A.P."/>
            <person name="Martins R.C."/>
            <person name="Marie S.K."/>
            <person name="Levin A.S."/>
            <person name="Costa S.F."/>
        </authorList>
    </citation>
    <scope>NUCLEOTIDE SEQUENCE [LARGE SCALE GENOMIC DNA]</scope>
    <source>
        <strain evidence="5 9">LIM1759</strain>
    </source>
</reference>
<evidence type="ECO:0000256" key="2">
    <source>
        <dbReference type="SAM" id="Coils"/>
    </source>
</evidence>
<evidence type="ECO:0000313" key="8">
    <source>
        <dbReference type="Proteomes" id="UP000183509"/>
    </source>
</evidence>
<dbReference type="PANTHER" id="PTHR30204:SF98">
    <property type="entry name" value="HTH-TYPE TRANSCRIPTIONAL REGULATOR ADHR"/>
    <property type="match status" value="1"/>
</dbReference>
<dbReference type="PROSITE" id="PS50937">
    <property type="entry name" value="HTH_MERR_2"/>
    <property type="match status" value="1"/>
</dbReference>
<dbReference type="SUPFAM" id="SSF46955">
    <property type="entry name" value="Putative DNA-binding domain"/>
    <property type="match status" value="1"/>
</dbReference>
<evidence type="ECO:0000313" key="4">
    <source>
        <dbReference type="EMBL" id="KWX18836.1"/>
    </source>
</evidence>
<dbReference type="Gene3D" id="1.10.1660.10">
    <property type="match status" value="1"/>
</dbReference>
<reference evidence="4 7" key="1">
    <citation type="submission" date="2016-01" db="EMBL/GenBank/DDBJ databases">
        <title>Molecular Mechanisms for transfer of large genomic segments between Enterococcus faecium strains.</title>
        <authorList>
            <person name="Garcia-Solache M.A."/>
            <person name="Lebreton F."/>
            <person name="Mclaughlin R.E."/>
            <person name="Whiteaker J.D."/>
            <person name="Gilmore M.S."/>
            <person name="Rice L.B."/>
        </authorList>
    </citation>
    <scope>NUCLEOTIDE SEQUENCE [LARGE SCALE GENOMIC DNA]</scope>
    <source>
        <strain evidence="4 7">D344RRF x C68</strain>
    </source>
</reference>
<dbReference type="Proteomes" id="UP000070452">
    <property type="component" value="Unassembled WGS sequence"/>
</dbReference>
<reference evidence="6 8" key="2">
    <citation type="submission" date="2016-04" db="EMBL/GenBank/DDBJ databases">
        <authorList>
            <person name="Millard A."/>
        </authorList>
    </citation>
    <scope>NUCLEOTIDE SEQUENCE [LARGE SCALE GENOMIC DNA]</scope>
    <source>
        <strain evidence="6">Isolate 22</strain>
    </source>
</reference>
<keyword evidence="1" id="KW-0238">DNA-binding</keyword>
<organism evidence="4 7">
    <name type="scientific">Enterococcus faecium</name>
    <name type="common">Streptococcus faecium</name>
    <dbReference type="NCBI Taxonomy" id="1352"/>
    <lineage>
        <taxon>Bacteria</taxon>
        <taxon>Bacillati</taxon>
        <taxon>Bacillota</taxon>
        <taxon>Bacilli</taxon>
        <taxon>Lactobacillales</taxon>
        <taxon>Enterococcaceae</taxon>
        <taxon>Enterococcus</taxon>
    </lineage>
</organism>
<feature type="domain" description="HTH merR-type" evidence="3">
    <location>
        <begin position="1"/>
        <end position="69"/>
    </location>
</feature>
<evidence type="ECO:0000313" key="7">
    <source>
        <dbReference type="Proteomes" id="UP000070452"/>
    </source>
</evidence>
<dbReference type="InterPro" id="IPR000551">
    <property type="entry name" value="MerR-type_HTH_dom"/>
</dbReference>
<dbReference type="AlphaFoldDB" id="A0A132P932"/>
<accession>A0A132P932</accession>
<dbReference type="SMART" id="SM00422">
    <property type="entry name" value="HTH_MERR"/>
    <property type="match status" value="1"/>
</dbReference>